<dbReference type="InterPro" id="IPR051314">
    <property type="entry name" value="AAA_ATPase_RarA/MGS1/WRNIP1"/>
</dbReference>
<dbReference type="SUPFAM" id="SSF52540">
    <property type="entry name" value="P-loop containing nucleoside triphosphate hydrolases"/>
    <property type="match status" value="1"/>
</dbReference>
<evidence type="ECO:0000313" key="6">
    <source>
        <dbReference type="Proteomes" id="UP000029060"/>
    </source>
</evidence>
<evidence type="ECO:0000259" key="4">
    <source>
        <dbReference type="SMART" id="SM00382"/>
    </source>
</evidence>
<dbReference type="eggNOG" id="COG2256">
    <property type="taxonomic scope" value="Bacteria"/>
</dbReference>
<dbReference type="InterPro" id="IPR003593">
    <property type="entry name" value="AAA+_ATPase"/>
</dbReference>
<evidence type="ECO:0000313" key="5">
    <source>
        <dbReference type="EMBL" id="KFI70627.1"/>
    </source>
</evidence>
<dbReference type="Gene3D" id="1.10.3710.10">
    <property type="entry name" value="DNA polymerase III clamp loader subunits, C-terminal domain"/>
    <property type="match status" value="1"/>
</dbReference>
<dbReference type="InterPro" id="IPR032423">
    <property type="entry name" value="AAA_assoc_2"/>
</dbReference>
<dbReference type="Gene3D" id="1.10.8.60">
    <property type="match status" value="1"/>
</dbReference>
<comment type="similarity">
    <text evidence="1">Belongs to the AAA ATPase family. RarA/MGS1/WRNIP1 subfamily.</text>
</comment>
<dbReference type="Pfam" id="PF12002">
    <property type="entry name" value="MgsA_C"/>
    <property type="match status" value="1"/>
</dbReference>
<dbReference type="GO" id="GO:0017116">
    <property type="term" value="F:single-stranded DNA helicase activity"/>
    <property type="evidence" value="ECO:0007669"/>
    <property type="project" value="TreeGrafter"/>
</dbReference>
<dbReference type="STRING" id="78345.BMERY_0032"/>
<dbReference type="InterPro" id="IPR027417">
    <property type="entry name" value="P-loop_NTPase"/>
</dbReference>
<dbReference type="Gene3D" id="3.40.50.300">
    <property type="entry name" value="P-loop containing nucleotide triphosphate hydrolases"/>
    <property type="match status" value="1"/>
</dbReference>
<dbReference type="GO" id="GO:0005524">
    <property type="term" value="F:ATP binding"/>
    <property type="evidence" value="ECO:0007669"/>
    <property type="project" value="UniProtKB-KW"/>
</dbReference>
<dbReference type="AlphaFoldDB" id="A0A087BHX7"/>
<dbReference type="Pfam" id="PF16193">
    <property type="entry name" value="AAA_assoc_2"/>
    <property type="match status" value="1"/>
</dbReference>
<keyword evidence="2" id="KW-0547">Nucleotide-binding</keyword>
<evidence type="ECO:0000256" key="2">
    <source>
        <dbReference type="ARBA" id="ARBA00022741"/>
    </source>
</evidence>
<organism evidence="5 6">
    <name type="scientific">Bifidobacterium merycicum</name>
    <dbReference type="NCBI Taxonomy" id="78345"/>
    <lineage>
        <taxon>Bacteria</taxon>
        <taxon>Bacillati</taxon>
        <taxon>Actinomycetota</taxon>
        <taxon>Actinomycetes</taxon>
        <taxon>Bifidobacteriales</taxon>
        <taxon>Bifidobacteriaceae</taxon>
        <taxon>Bifidobacterium</taxon>
    </lineage>
</organism>
<dbReference type="RefSeq" id="WP_033523746.1">
    <property type="nucleotide sequence ID" value="NZ_CAMGZS010000013.1"/>
</dbReference>
<dbReference type="InterPro" id="IPR008921">
    <property type="entry name" value="DNA_pol3_clamp-load_cplx_C"/>
</dbReference>
<evidence type="ECO:0000256" key="1">
    <source>
        <dbReference type="ARBA" id="ARBA00008959"/>
    </source>
</evidence>
<gene>
    <name evidence="5" type="ORF">BMERY_0032</name>
</gene>
<dbReference type="PANTHER" id="PTHR13779">
    <property type="entry name" value="WERNER HELICASE-INTERACTING PROTEIN 1 FAMILY MEMBER"/>
    <property type="match status" value="1"/>
</dbReference>
<dbReference type="GO" id="GO:0003677">
    <property type="term" value="F:DNA binding"/>
    <property type="evidence" value="ECO:0007669"/>
    <property type="project" value="InterPro"/>
</dbReference>
<feature type="domain" description="AAA+ ATPase" evidence="4">
    <location>
        <begin position="59"/>
        <end position="175"/>
    </location>
</feature>
<dbReference type="EMBL" id="JGZC01000005">
    <property type="protein sequence ID" value="KFI70627.1"/>
    <property type="molecule type" value="Genomic_DNA"/>
</dbReference>
<dbReference type="GO" id="GO:0006261">
    <property type="term" value="P:DNA-templated DNA replication"/>
    <property type="evidence" value="ECO:0007669"/>
    <property type="project" value="TreeGrafter"/>
</dbReference>
<sequence>MSEQDLFGAADAPEDMTRPLAVRMRPQTIDEVVGQDHVLGQGSPLRRLANPASKGSLTAPSSIILFGPPGVGKTTLATIVAKQSGREFEELSAVTSGVKDVRDVLNRAHERLVTQGKETVLFIDEVHRFSKSQQDALLPAVENRDVTFIGATTENPSFSVIKPLLSRSVVVKLESLEPEQLHELVTRALESPNGLKGEVKANDKAIDEIVRMASGDARKSLTILEAAAGAVTGDKARRKGARKPIITPDVVSTVMDTATVRYDKDGDDHYDVISAFIKSMRGSDPDAAIHYLARMIRAGEDPRFIARRIMIAASEDVGIAAPQILQVTVAAAQAVALIGMPEARIILAEATIAVATAPKSNASYNAINSALADVDAGHIGAVPLHLRNAPTKLMKEWGNHEGYRYAHDWPGAVAPQQYMPDELVGREYYHPNDRGYEREVSARLARIRPILHGESGMAGNGGTVGNGGTTGEAG</sequence>
<dbReference type="GO" id="GO:0000731">
    <property type="term" value="P:DNA synthesis involved in DNA repair"/>
    <property type="evidence" value="ECO:0007669"/>
    <property type="project" value="TreeGrafter"/>
</dbReference>
<evidence type="ECO:0000256" key="3">
    <source>
        <dbReference type="ARBA" id="ARBA00022840"/>
    </source>
</evidence>
<dbReference type="SUPFAM" id="SSF48019">
    <property type="entry name" value="post-AAA+ oligomerization domain-like"/>
    <property type="match status" value="1"/>
</dbReference>
<dbReference type="Gene3D" id="1.20.272.10">
    <property type="match status" value="1"/>
</dbReference>
<accession>A0A087BHX7</accession>
<dbReference type="Proteomes" id="UP000029060">
    <property type="component" value="Unassembled WGS sequence"/>
</dbReference>
<dbReference type="CDD" id="cd00009">
    <property type="entry name" value="AAA"/>
    <property type="match status" value="1"/>
</dbReference>
<keyword evidence="5" id="KW-0378">Hydrolase</keyword>
<name>A0A087BHX7_9BIFI</name>
<dbReference type="FunFam" id="3.40.50.300:FF:000345">
    <property type="entry name" value="AAA family ATPase"/>
    <property type="match status" value="1"/>
</dbReference>
<dbReference type="GO" id="GO:0016887">
    <property type="term" value="F:ATP hydrolysis activity"/>
    <property type="evidence" value="ECO:0007669"/>
    <property type="project" value="InterPro"/>
</dbReference>
<dbReference type="FunFam" id="1.20.272.10:FF:000001">
    <property type="entry name" value="Putative AAA family ATPase"/>
    <property type="match status" value="1"/>
</dbReference>
<dbReference type="SMART" id="SM00382">
    <property type="entry name" value="AAA"/>
    <property type="match status" value="1"/>
</dbReference>
<dbReference type="OrthoDB" id="9778364at2"/>
<dbReference type="EC" id="3.6.4.12" evidence="5"/>
<dbReference type="PANTHER" id="PTHR13779:SF7">
    <property type="entry name" value="ATPASE WRNIP1"/>
    <property type="match status" value="1"/>
</dbReference>
<proteinExistence type="inferred from homology"/>
<comment type="caution">
    <text evidence="5">The sequence shown here is derived from an EMBL/GenBank/DDBJ whole genome shotgun (WGS) entry which is preliminary data.</text>
</comment>
<keyword evidence="3" id="KW-0067">ATP-binding</keyword>
<protein>
    <submittedName>
        <fullName evidence="5">AAA ATPase</fullName>
        <ecNumber evidence="5">3.6.4.12</ecNumber>
    </submittedName>
</protein>
<dbReference type="InterPro" id="IPR021886">
    <property type="entry name" value="MgsA_C"/>
</dbReference>
<keyword evidence="6" id="KW-1185">Reference proteome</keyword>
<dbReference type="CDD" id="cd18139">
    <property type="entry name" value="HLD_clamp_RarA"/>
    <property type="match status" value="1"/>
</dbReference>
<reference evidence="5 6" key="1">
    <citation type="submission" date="2014-03" db="EMBL/GenBank/DDBJ databases">
        <title>Genomics of Bifidobacteria.</title>
        <authorList>
            <person name="Ventura M."/>
            <person name="Milani C."/>
            <person name="Lugli G.A."/>
        </authorList>
    </citation>
    <scope>NUCLEOTIDE SEQUENCE [LARGE SCALE GENOMIC DNA]</scope>
    <source>
        <strain evidence="5 6">LMG 11341</strain>
    </source>
</reference>
<dbReference type="Pfam" id="PF00004">
    <property type="entry name" value="AAA"/>
    <property type="match status" value="1"/>
</dbReference>
<dbReference type="InterPro" id="IPR003959">
    <property type="entry name" value="ATPase_AAA_core"/>
</dbReference>
<dbReference type="GO" id="GO:0008047">
    <property type="term" value="F:enzyme activator activity"/>
    <property type="evidence" value="ECO:0007669"/>
    <property type="project" value="TreeGrafter"/>
</dbReference>